<feature type="region of interest" description="Disordered" evidence="1">
    <location>
        <begin position="91"/>
        <end position="115"/>
    </location>
</feature>
<gene>
    <name evidence="3" type="ORF">F8568_025260</name>
</gene>
<reference evidence="3" key="1">
    <citation type="submission" date="2019-12" db="EMBL/GenBank/DDBJ databases">
        <title>Actinomadura physcomitrii sp. nov., a novel actinomycete isolated from moss [Physcomitrium sphaericum (Ludw) Fuernr].</title>
        <authorList>
            <person name="Zhuang X."/>
        </authorList>
    </citation>
    <scope>NUCLEOTIDE SEQUENCE [LARGE SCALE GENOMIC DNA]</scope>
    <source>
        <strain evidence="3">LD22</strain>
    </source>
</reference>
<evidence type="ECO:0000256" key="1">
    <source>
        <dbReference type="SAM" id="MobiDB-lite"/>
    </source>
</evidence>
<evidence type="ECO:0000313" key="3">
    <source>
        <dbReference type="EMBL" id="MWA03632.1"/>
    </source>
</evidence>
<keyword evidence="4" id="KW-1185">Reference proteome</keyword>
<dbReference type="EMBL" id="WBMS02000021">
    <property type="protein sequence ID" value="MWA03632.1"/>
    <property type="molecule type" value="Genomic_DNA"/>
</dbReference>
<protein>
    <submittedName>
        <fullName evidence="3">Uncharacterized protein</fullName>
    </submittedName>
</protein>
<keyword evidence="2" id="KW-0472">Membrane</keyword>
<sequence length="115" mass="12316">MAKPEHVHGSHGRPRTRPIRRRIGLLLVIPLASLVAIWSFSAVTALTSALHRLDFGTAYDRVGGPAGAMIGEVQAERAAAVTALRTRSGEDLERFRDAGPKTDASIGAFRSQTLS</sequence>
<accession>A0A6I4MD41</accession>
<evidence type="ECO:0000256" key="2">
    <source>
        <dbReference type="SAM" id="Phobius"/>
    </source>
</evidence>
<feature type="compositionally biased region" description="Basic and acidic residues" evidence="1">
    <location>
        <begin position="91"/>
        <end position="100"/>
    </location>
</feature>
<dbReference type="Proteomes" id="UP000462055">
    <property type="component" value="Unassembled WGS sequence"/>
</dbReference>
<comment type="caution">
    <text evidence="3">The sequence shown here is derived from an EMBL/GenBank/DDBJ whole genome shotgun (WGS) entry which is preliminary data.</text>
</comment>
<organism evidence="3 4">
    <name type="scientific">Actinomadura physcomitrii</name>
    <dbReference type="NCBI Taxonomy" id="2650748"/>
    <lineage>
        <taxon>Bacteria</taxon>
        <taxon>Bacillati</taxon>
        <taxon>Actinomycetota</taxon>
        <taxon>Actinomycetes</taxon>
        <taxon>Streptosporangiales</taxon>
        <taxon>Thermomonosporaceae</taxon>
        <taxon>Actinomadura</taxon>
    </lineage>
</organism>
<name>A0A6I4MD41_9ACTN</name>
<keyword evidence="2" id="KW-0812">Transmembrane</keyword>
<dbReference type="AlphaFoldDB" id="A0A6I4MD41"/>
<keyword evidence="2" id="KW-1133">Transmembrane helix</keyword>
<feature type="transmembrane region" description="Helical" evidence="2">
    <location>
        <begin position="23"/>
        <end position="46"/>
    </location>
</feature>
<proteinExistence type="predicted"/>
<feature type="non-terminal residue" evidence="3">
    <location>
        <position position="115"/>
    </location>
</feature>
<evidence type="ECO:0000313" key="4">
    <source>
        <dbReference type="Proteomes" id="UP000462055"/>
    </source>
</evidence>